<accession>A0A9W9ITV4</accession>
<sequence length="461" mass="52980">MDTNAEQLVDQAERFAVFTGITKPNPENRFFLVMGETGSGESTFISRCTGKDVAVSDSLHSRKTTFVSASKEEESDTCTRYGVDRHLRLRMEGSTGLPHRHARLQRYEPLRQRDAGDPRLVSRRIVRERRADARGHHPTFNHGQPHRAGSDIRNIQIIKAMCNFSSYANLLIATTMWPPDLSINDRAFLLNQQTHLKITGRYFGWFVVRGATMARHNENDHRDEWEERNSARNIVNHLIEQAEKSPPEPLLLQRELIDEGKNLLDTTAGFAINAKLYKARKDHEGQLKEIEAEIKKEPAQEDAEHASQLRELKEEVEWGLEEAIQDKKALEKSMQEMHEKKEKFWKERISSMEKQFHGRLELKQQELVEMKESLAEIRKDMSRRGEFERNDQELRRHEDTLGEFRDELVQAHQLYQRFTGKSTQDEEMRKGTLNGVASGVMSGLITSAATAATAAGMCTVM</sequence>
<dbReference type="AlphaFoldDB" id="A0A9W9ITV4"/>
<dbReference type="Proteomes" id="UP001146351">
    <property type="component" value="Unassembled WGS sequence"/>
</dbReference>
<name>A0A9W9ITV4_9EURO</name>
<keyword evidence="3" id="KW-1185">Reference proteome</keyword>
<protein>
    <recommendedName>
        <fullName evidence="4">G domain-containing protein</fullName>
    </recommendedName>
</protein>
<dbReference type="EMBL" id="JAPQKO010000001">
    <property type="protein sequence ID" value="KAJ5183852.1"/>
    <property type="molecule type" value="Genomic_DNA"/>
</dbReference>
<comment type="caution">
    <text evidence="2">The sequence shown here is derived from an EMBL/GenBank/DDBJ whole genome shotgun (WGS) entry which is preliminary data.</text>
</comment>
<organism evidence="2 3">
    <name type="scientific">Penicillium capsulatum</name>
    <dbReference type="NCBI Taxonomy" id="69766"/>
    <lineage>
        <taxon>Eukaryota</taxon>
        <taxon>Fungi</taxon>
        <taxon>Dikarya</taxon>
        <taxon>Ascomycota</taxon>
        <taxon>Pezizomycotina</taxon>
        <taxon>Eurotiomycetes</taxon>
        <taxon>Eurotiomycetidae</taxon>
        <taxon>Eurotiales</taxon>
        <taxon>Aspergillaceae</taxon>
        <taxon>Penicillium</taxon>
    </lineage>
</organism>
<keyword evidence="1" id="KW-0175">Coiled coil</keyword>
<gene>
    <name evidence="2" type="ORF">N7492_001468</name>
</gene>
<evidence type="ECO:0000256" key="1">
    <source>
        <dbReference type="SAM" id="Coils"/>
    </source>
</evidence>
<dbReference type="OrthoDB" id="8954335at2759"/>
<reference evidence="2" key="1">
    <citation type="submission" date="2022-11" db="EMBL/GenBank/DDBJ databases">
        <authorList>
            <person name="Petersen C."/>
        </authorList>
    </citation>
    <scope>NUCLEOTIDE SEQUENCE</scope>
    <source>
        <strain evidence="2">IBT 21917</strain>
    </source>
</reference>
<feature type="coiled-coil region" evidence="1">
    <location>
        <begin position="273"/>
        <end position="380"/>
    </location>
</feature>
<proteinExistence type="predicted"/>
<evidence type="ECO:0000313" key="2">
    <source>
        <dbReference type="EMBL" id="KAJ5183852.1"/>
    </source>
</evidence>
<reference evidence="2" key="2">
    <citation type="journal article" date="2023" name="IMA Fungus">
        <title>Comparative genomic study of the Penicillium genus elucidates a diverse pangenome and 15 lateral gene transfer events.</title>
        <authorList>
            <person name="Petersen C."/>
            <person name="Sorensen T."/>
            <person name="Nielsen M.R."/>
            <person name="Sondergaard T.E."/>
            <person name="Sorensen J.L."/>
            <person name="Fitzpatrick D.A."/>
            <person name="Frisvad J.C."/>
            <person name="Nielsen K.L."/>
        </authorList>
    </citation>
    <scope>NUCLEOTIDE SEQUENCE</scope>
    <source>
        <strain evidence="2">IBT 21917</strain>
    </source>
</reference>
<evidence type="ECO:0008006" key="4">
    <source>
        <dbReference type="Google" id="ProtNLM"/>
    </source>
</evidence>
<evidence type="ECO:0000313" key="3">
    <source>
        <dbReference type="Proteomes" id="UP001146351"/>
    </source>
</evidence>